<comment type="caution">
    <text evidence="1">The sequence shown here is derived from an EMBL/GenBank/DDBJ whole genome shotgun (WGS) entry which is preliminary data.</text>
</comment>
<reference evidence="1 2" key="1">
    <citation type="submission" date="2015-07" db="EMBL/GenBank/DDBJ databases">
        <title>Emmonsia species relationships and genome sequence.</title>
        <authorList>
            <person name="Cuomo C.A."/>
            <person name="Schwartz I.S."/>
            <person name="Kenyon C."/>
            <person name="de Hoog G.S."/>
            <person name="Govender N.P."/>
            <person name="Botha A."/>
            <person name="Moreno L."/>
            <person name="de Vries M."/>
            <person name="Munoz J.F."/>
            <person name="Stielow J.B."/>
        </authorList>
    </citation>
    <scope>NUCLEOTIDE SEQUENCE [LARGE SCALE GENOMIC DNA]</scope>
    <source>
        <strain evidence="1 2">CBS 136260</strain>
    </source>
</reference>
<gene>
    <name evidence="1" type="ORF">ACJ72_04454</name>
</gene>
<evidence type="ECO:0000313" key="1">
    <source>
        <dbReference type="EMBL" id="OAX81206.1"/>
    </source>
</evidence>
<dbReference type="OrthoDB" id="4364447at2759"/>
<protein>
    <submittedName>
        <fullName evidence="1">Uncharacterized protein</fullName>
    </submittedName>
</protein>
<proteinExistence type="predicted"/>
<evidence type="ECO:0000313" key="2">
    <source>
        <dbReference type="Proteomes" id="UP000091918"/>
    </source>
</evidence>
<accession>A0A1B7NWS0</accession>
<sequence>MGPSHTNTHYLDYPKILGPRDVGVKVYSDCVSLADEFRPDLISVSVETLGPTRSHQSLNLEPEPRLKTNKKGSQNTLYSYFCNRVIKGYNIPNGHPVVIKFRIVDFFWELEARMMGLRSFPEPLGSCSLGMPPTQPPSGRHD</sequence>
<dbReference type="EMBL" id="LGUA01000524">
    <property type="protein sequence ID" value="OAX81206.1"/>
    <property type="molecule type" value="Genomic_DNA"/>
</dbReference>
<name>A0A1B7NWS0_9EURO</name>
<dbReference type="AlphaFoldDB" id="A0A1B7NWS0"/>
<keyword evidence="2" id="KW-1185">Reference proteome</keyword>
<organism evidence="1 2">
    <name type="scientific">Emergomyces africanus</name>
    <dbReference type="NCBI Taxonomy" id="1955775"/>
    <lineage>
        <taxon>Eukaryota</taxon>
        <taxon>Fungi</taxon>
        <taxon>Dikarya</taxon>
        <taxon>Ascomycota</taxon>
        <taxon>Pezizomycotina</taxon>
        <taxon>Eurotiomycetes</taxon>
        <taxon>Eurotiomycetidae</taxon>
        <taxon>Onygenales</taxon>
        <taxon>Ajellomycetaceae</taxon>
        <taxon>Emergomyces</taxon>
    </lineage>
</organism>
<dbReference type="Proteomes" id="UP000091918">
    <property type="component" value="Unassembled WGS sequence"/>
</dbReference>